<sequence>MRLFVDCDDTLILYDSEGEVHPYGFVRDEPYRINDTLVAFVKAFYAKYPNALITIWSGDSDPAGLL</sequence>
<accession>A0A0F9DBG7</accession>
<evidence type="ECO:0008006" key="3">
    <source>
        <dbReference type="Google" id="ProtNLM"/>
    </source>
</evidence>
<name>A0A0F9DBG7_9ZZZZ</name>
<proteinExistence type="predicted"/>
<evidence type="ECO:0000313" key="2">
    <source>
        <dbReference type="EMBL" id="KKL59053.1"/>
    </source>
</evidence>
<gene>
    <name evidence="2" type="ORF">LCGC14_2219230</name>
    <name evidence="1" type="ORF">LCGC14_2602590</name>
</gene>
<organism evidence="2">
    <name type="scientific">marine sediment metagenome</name>
    <dbReference type="NCBI Taxonomy" id="412755"/>
    <lineage>
        <taxon>unclassified sequences</taxon>
        <taxon>metagenomes</taxon>
        <taxon>ecological metagenomes</taxon>
    </lineage>
</organism>
<comment type="caution">
    <text evidence="2">The sequence shown here is derived from an EMBL/GenBank/DDBJ whole genome shotgun (WGS) entry which is preliminary data.</text>
</comment>
<dbReference type="EMBL" id="LAZR01029615">
    <property type="protein sequence ID" value="KKL59053.1"/>
    <property type="molecule type" value="Genomic_DNA"/>
</dbReference>
<protein>
    <recommendedName>
        <fullName evidence="3">FCP1 homology domain-containing protein</fullName>
    </recommendedName>
</protein>
<dbReference type="EMBL" id="LAZR01043976">
    <property type="protein sequence ID" value="KKL05781.1"/>
    <property type="molecule type" value="Genomic_DNA"/>
</dbReference>
<reference evidence="2" key="1">
    <citation type="journal article" date="2015" name="Nature">
        <title>Complex archaea that bridge the gap between prokaryotes and eukaryotes.</title>
        <authorList>
            <person name="Spang A."/>
            <person name="Saw J.H."/>
            <person name="Jorgensen S.L."/>
            <person name="Zaremba-Niedzwiedzka K."/>
            <person name="Martijn J."/>
            <person name="Lind A.E."/>
            <person name="van Eijk R."/>
            <person name="Schleper C."/>
            <person name="Guy L."/>
            <person name="Ettema T.J."/>
        </authorList>
    </citation>
    <scope>NUCLEOTIDE SEQUENCE</scope>
</reference>
<evidence type="ECO:0000313" key="1">
    <source>
        <dbReference type="EMBL" id="KKL05781.1"/>
    </source>
</evidence>
<dbReference type="AlphaFoldDB" id="A0A0F9DBG7"/>